<protein>
    <recommendedName>
        <fullName evidence="7">TLC domain-containing protein</fullName>
    </recommendedName>
</protein>
<feature type="transmembrane region" description="Helical" evidence="6">
    <location>
        <begin position="244"/>
        <end position="264"/>
    </location>
</feature>
<organism evidence="8 9">
    <name type="scientific">Ramalina farinacea</name>
    <dbReference type="NCBI Taxonomy" id="258253"/>
    <lineage>
        <taxon>Eukaryota</taxon>
        <taxon>Fungi</taxon>
        <taxon>Dikarya</taxon>
        <taxon>Ascomycota</taxon>
        <taxon>Pezizomycotina</taxon>
        <taxon>Lecanoromycetes</taxon>
        <taxon>OSLEUM clade</taxon>
        <taxon>Lecanoromycetidae</taxon>
        <taxon>Lecanorales</taxon>
        <taxon>Lecanorineae</taxon>
        <taxon>Ramalinaceae</taxon>
        <taxon>Ramalina</taxon>
    </lineage>
</organism>
<evidence type="ECO:0000259" key="7">
    <source>
        <dbReference type="PROSITE" id="PS50922"/>
    </source>
</evidence>
<dbReference type="GO" id="GO:0016020">
    <property type="term" value="C:membrane"/>
    <property type="evidence" value="ECO:0007669"/>
    <property type="project" value="UniProtKB-SubCell"/>
</dbReference>
<accession>A0AA43QR71</accession>
<feature type="transmembrane region" description="Helical" evidence="6">
    <location>
        <begin position="108"/>
        <end position="127"/>
    </location>
</feature>
<keyword evidence="2 5" id="KW-0812">Transmembrane</keyword>
<gene>
    <name evidence="8" type="ORF">OHK93_002301</name>
</gene>
<evidence type="ECO:0000256" key="4">
    <source>
        <dbReference type="ARBA" id="ARBA00023136"/>
    </source>
</evidence>
<dbReference type="InterPro" id="IPR006634">
    <property type="entry name" value="TLC-dom"/>
</dbReference>
<dbReference type="GO" id="GO:0055088">
    <property type="term" value="P:lipid homeostasis"/>
    <property type="evidence" value="ECO:0007669"/>
    <property type="project" value="TreeGrafter"/>
</dbReference>
<evidence type="ECO:0000256" key="3">
    <source>
        <dbReference type="ARBA" id="ARBA00022989"/>
    </source>
</evidence>
<feature type="transmembrane region" description="Helical" evidence="6">
    <location>
        <begin position="72"/>
        <end position="96"/>
    </location>
</feature>
<keyword evidence="3 6" id="KW-1133">Transmembrane helix</keyword>
<comment type="caution">
    <text evidence="8">The sequence shown here is derived from an EMBL/GenBank/DDBJ whole genome shotgun (WGS) entry which is preliminary data.</text>
</comment>
<keyword evidence="9" id="KW-1185">Reference proteome</keyword>
<feature type="domain" description="TLC" evidence="7">
    <location>
        <begin position="67"/>
        <end position="276"/>
    </location>
</feature>
<comment type="subcellular location">
    <subcellularLocation>
        <location evidence="1">Membrane</location>
        <topology evidence="1">Multi-pass membrane protein</topology>
    </subcellularLocation>
</comment>
<evidence type="ECO:0000256" key="6">
    <source>
        <dbReference type="SAM" id="Phobius"/>
    </source>
</evidence>
<evidence type="ECO:0000256" key="5">
    <source>
        <dbReference type="PROSITE-ProRule" id="PRU00205"/>
    </source>
</evidence>
<evidence type="ECO:0000313" key="8">
    <source>
        <dbReference type="EMBL" id="MDI1491095.1"/>
    </source>
</evidence>
<dbReference type="GO" id="GO:0005783">
    <property type="term" value="C:endoplasmic reticulum"/>
    <property type="evidence" value="ECO:0007669"/>
    <property type="project" value="TreeGrafter"/>
</dbReference>
<dbReference type="PANTHER" id="PTHR13439">
    <property type="entry name" value="CT120 PROTEIN"/>
    <property type="match status" value="1"/>
</dbReference>
<name>A0AA43QR71_9LECA</name>
<dbReference type="SMART" id="SM00724">
    <property type="entry name" value="TLC"/>
    <property type="match status" value="1"/>
</dbReference>
<evidence type="ECO:0000256" key="2">
    <source>
        <dbReference type="ARBA" id="ARBA00022692"/>
    </source>
</evidence>
<evidence type="ECO:0000313" key="9">
    <source>
        <dbReference type="Proteomes" id="UP001161017"/>
    </source>
</evidence>
<proteinExistence type="predicted"/>
<feature type="transmembrane region" description="Helical" evidence="6">
    <location>
        <begin position="139"/>
        <end position="160"/>
    </location>
</feature>
<dbReference type="PANTHER" id="PTHR13439:SF0">
    <property type="entry name" value="TOPOISOMERASE I DAMAGE AFFECTED PROTEIN 4"/>
    <property type="match status" value="1"/>
</dbReference>
<feature type="transmembrane region" description="Helical" evidence="6">
    <location>
        <begin position="200"/>
        <end position="220"/>
    </location>
</feature>
<evidence type="ECO:0000256" key="1">
    <source>
        <dbReference type="ARBA" id="ARBA00004141"/>
    </source>
</evidence>
<dbReference type="Pfam" id="PF03798">
    <property type="entry name" value="TRAM_LAG1_CLN8"/>
    <property type="match status" value="1"/>
</dbReference>
<dbReference type="InterPro" id="IPR050846">
    <property type="entry name" value="TLCD"/>
</dbReference>
<reference evidence="8" key="1">
    <citation type="journal article" date="2023" name="Genome Biol. Evol.">
        <title>First Whole Genome Sequence and Flow Cytometry Genome Size Data for the Lichen-Forming Fungus Ramalina farinacea (Ascomycota).</title>
        <authorList>
            <person name="Llewellyn T."/>
            <person name="Mian S."/>
            <person name="Hill R."/>
            <person name="Leitch I.J."/>
            <person name="Gaya E."/>
        </authorList>
    </citation>
    <scope>NUCLEOTIDE SEQUENCE</scope>
    <source>
        <strain evidence="8">LIQ254RAFAR</strain>
    </source>
</reference>
<feature type="transmembrane region" description="Helical" evidence="6">
    <location>
        <begin position="34"/>
        <end position="52"/>
    </location>
</feature>
<dbReference type="PROSITE" id="PS50922">
    <property type="entry name" value="TLC"/>
    <property type="match status" value="1"/>
</dbReference>
<dbReference type="Proteomes" id="UP001161017">
    <property type="component" value="Unassembled WGS sequence"/>
</dbReference>
<dbReference type="EMBL" id="JAPUFD010000013">
    <property type="protein sequence ID" value="MDI1491095.1"/>
    <property type="molecule type" value="Genomic_DNA"/>
</dbReference>
<sequence>MRDPFPAIQRLKRLATPLAESLSLRTLPLHAHEILLAFAFYNLLNIYISPFLSRRLARRTYDALTERTRTNWNARIVSLVQSTVVNTAALWVIFYDRERWAMDAGQRVWGYTGSMGMVQALSAGYFMWDLMAASMRPDIHGPGAIAHAAAALAVSLLGFVRRPFCNYYGINFVLYELSTPPLNFHWFMDKFGMTGSTPQLINGIVLLISFGGSRLVWGTYQNANMYSDIWHAYNTPGGLPVPPWLAAIYMLASATLTGLNVLWFGKMIQALMARFKGEARRMDEDDEPRDKDK</sequence>
<dbReference type="AlphaFoldDB" id="A0AA43QR71"/>
<keyword evidence="4 5" id="KW-0472">Membrane</keyword>